<dbReference type="Proteomes" id="UP000541425">
    <property type="component" value="Unassembled WGS sequence"/>
</dbReference>
<proteinExistence type="predicted"/>
<keyword evidence="1" id="KW-1133">Transmembrane helix</keyword>
<dbReference type="AlphaFoldDB" id="A0A7W5UN83"/>
<gene>
    <name evidence="2" type="ORF">FHS60_001236</name>
</gene>
<name>A0A7W5UN83_9BACT</name>
<evidence type="ECO:0000313" key="2">
    <source>
        <dbReference type="EMBL" id="MBB3702767.1"/>
    </source>
</evidence>
<accession>A0A7W5UN83</accession>
<dbReference type="EMBL" id="JACICA010000005">
    <property type="protein sequence ID" value="MBB3702767.1"/>
    <property type="molecule type" value="Genomic_DNA"/>
</dbReference>
<evidence type="ECO:0000256" key="1">
    <source>
        <dbReference type="SAM" id="Phobius"/>
    </source>
</evidence>
<keyword evidence="1" id="KW-0472">Membrane</keyword>
<evidence type="ECO:0000313" key="3">
    <source>
        <dbReference type="Proteomes" id="UP000541425"/>
    </source>
</evidence>
<organism evidence="2 3">
    <name type="scientific">Alloprevotella rava</name>
    <dbReference type="NCBI Taxonomy" id="671218"/>
    <lineage>
        <taxon>Bacteria</taxon>
        <taxon>Pseudomonadati</taxon>
        <taxon>Bacteroidota</taxon>
        <taxon>Bacteroidia</taxon>
        <taxon>Bacteroidales</taxon>
        <taxon>Prevotellaceae</taxon>
        <taxon>Alloprevotella</taxon>
    </lineage>
</organism>
<sequence length="44" mass="5375">MGFMIKAIENRESFTTFPIFIIAISNFAYFPHYHIKKLRKYFDK</sequence>
<feature type="transmembrane region" description="Helical" evidence="1">
    <location>
        <begin position="13"/>
        <end position="30"/>
    </location>
</feature>
<keyword evidence="1" id="KW-0812">Transmembrane</keyword>
<protein>
    <submittedName>
        <fullName evidence="2">Uncharacterized protein</fullName>
    </submittedName>
</protein>
<reference evidence="2 3" key="1">
    <citation type="submission" date="2020-08" db="EMBL/GenBank/DDBJ databases">
        <title>Genomic Encyclopedia of Type Strains, Phase IV (KMG-IV): sequencing the most valuable type-strain genomes for metagenomic binning, comparative biology and taxonomic classification.</title>
        <authorList>
            <person name="Goeker M."/>
        </authorList>
    </citation>
    <scope>NUCLEOTIDE SEQUENCE [LARGE SCALE GENOMIC DNA]</scope>
    <source>
        <strain evidence="2 3">DSM 22548</strain>
    </source>
</reference>
<comment type="caution">
    <text evidence="2">The sequence shown here is derived from an EMBL/GenBank/DDBJ whole genome shotgun (WGS) entry which is preliminary data.</text>
</comment>